<proteinExistence type="predicted"/>
<evidence type="ECO:0008006" key="4">
    <source>
        <dbReference type="Google" id="ProtNLM"/>
    </source>
</evidence>
<dbReference type="AlphaFoldDB" id="A0A1H2LK20"/>
<keyword evidence="1" id="KW-0472">Membrane</keyword>
<feature type="transmembrane region" description="Helical" evidence="1">
    <location>
        <begin position="92"/>
        <end position="112"/>
    </location>
</feature>
<feature type="transmembrane region" description="Helical" evidence="1">
    <location>
        <begin position="6"/>
        <end position="28"/>
    </location>
</feature>
<evidence type="ECO:0000313" key="2">
    <source>
        <dbReference type="EMBL" id="SDU80746.1"/>
    </source>
</evidence>
<keyword evidence="1" id="KW-1133">Transmembrane helix</keyword>
<protein>
    <recommendedName>
        <fullName evidence="4">DUF2784 domain-containing protein</fullName>
    </recommendedName>
</protein>
<dbReference type="InterPro" id="IPR021218">
    <property type="entry name" value="DUF2784"/>
</dbReference>
<feature type="transmembrane region" description="Helical" evidence="1">
    <location>
        <begin position="35"/>
        <end position="53"/>
    </location>
</feature>
<dbReference type="Proteomes" id="UP000183180">
    <property type="component" value="Unassembled WGS sequence"/>
</dbReference>
<dbReference type="OrthoDB" id="370375at2"/>
<reference evidence="2 3" key="1">
    <citation type="submission" date="2016-10" db="EMBL/GenBank/DDBJ databases">
        <authorList>
            <person name="de Groot N.N."/>
        </authorList>
    </citation>
    <scope>NUCLEOTIDE SEQUENCE [LARGE SCALE GENOMIC DNA]</scope>
    <source>
        <strain evidence="2 3">DSM 44215</strain>
    </source>
</reference>
<name>A0A1H2LK20_9ACTN</name>
<organism evidence="2 3">
    <name type="scientific">Gordonia westfalica</name>
    <dbReference type="NCBI Taxonomy" id="158898"/>
    <lineage>
        <taxon>Bacteria</taxon>
        <taxon>Bacillati</taxon>
        <taxon>Actinomycetota</taxon>
        <taxon>Actinomycetes</taxon>
        <taxon>Mycobacteriales</taxon>
        <taxon>Gordoniaceae</taxon>
        <taxon>Gordonia</taxon>
    </lineage>
</organism>
<dbReference type="STRING" id="158898.SAMN04488548_136420"/>
<keyword evidence="1" id="KW-0812">Transmembrane</keyword>
<sequence length="128" mass="14029">MPYRVLADGIAVTHLLFLLYVTCGGFVAWRWPRTIVLHLVAVGWGVASVGLRVKCPLTDAENWARHRAGEAGLPSTGFIDHYLTGVIYPESAVGLVRGLVAVLVIVSWVGLWRRVRTGSRHRRIASSG</sequence>
<dbReference type="Pfam" id="PF10861">
    <property type="entry name" value="DUF2784"/>
    <property type="match status" value="1"/>
</dbReference>
<gene>
    <name evidence="2" type="ORF">SAMN04488548_136420</name>
</gene>
<evidence type="ECO:0000256" key="1">
    <source>
        <dbReference type="SAM" id="Phobius"/>
    </source>
</evidence>
<evidence type="ECO:0000313" key="3">
    <source>
        <dbReference type="Proteomes" id="UP000183180"/>
    </source>
</evidence>
<dbReference type="RefSeq" id="WP_074853789.1">
    <property type="nucleotide sequence ID" value="NZ_FNLM01000036.1"/>
</dbReference>
<dbReference type="EMBL" id="FNLM01000036">
    <property type="protein sequence ID" value="SDU80746.1"/>
    <property type="molecule type" value="Genomic_DNA"/>
</dbReference>
<accession>A0A1H2LK20</accession>